<evidence type="ECO:0000256" key="3">
    <source>
        <dbReference type="ARBA" id="ARBA00022729"/>
    </source>
</evidence>
<dbReference type="EMBL" id="CP031417">
    <property type="protein sequence ID" value="AXK84008.1"/>
    <property type="molecule type" value="Genomic_DNA"/>
</dbReference>
<keyword evidence="2" id="KW-0813">Transport</keyword>
<evidence type="ECO:0000259" key="5">
    <source>
        <dbReference type="Pfam" id="PF13458"/>
    </source>
</evidence>
<evidence type="ECO:0000256" key="1">
    <source>
        <dbReference type="ARBA" id="ARBA00010062"/>
    </source>
</evidence>
<dbReference type="Gene3D" id="3.40.50.2300">
    <property type="match status" value="2"/>
</dbReference>
<accession>A0A346A4B1</accession>
<keyword evidence="4" id="KW-0029">Amino-acid transport</keyword>
<dbReference type="InterPro" id="IPR000709">
    <property type="entry name" value="Leu_Ile_Val-bd"/>
</dbReference>
<reference evidence="6 7" key="1">
    <citation type="submission" date="2018-07" db="EMBL/GenBank/DDBJ databases">
        <authorList>
            <person name="Quirk P.G."/>
            <person name="Krulwich T.A."/>
        </authorList>
    </citation>
    <scope>NUCLEOTIDE SEQUENCE [LARGE SCALE GENOMIC DNA]</scope>
    <source>
        <strain evidence="6 7">CC-BB4</strain>
    </source>
</reference>
<keyword evidence="3" id="KW-0732">Signal</keyword>
<evidence type="ECO:0000313" key="6">
    <source>
        <dbReference type="EMBL" id="AXK84008.1"/>
    </source>
</evidence>
<dbReference type="OrthoDB" id="5415167at2"/>
<dbReference type="Proteomes" id="UP000254889">
    <property type="component" value="Chromosome"/>
</dbReference>
<dbReference type="CDD" id="cd06338">
    <property type="entry name" value="PBP1_ABC_ligand_binding-like"/>
    <property type="match status" value="1"/>
</dbReference>
<dbReference type="PANTHER" id="PTHR30483">
    <property type="entry name" value="LEUCINE-SPECIFIC-BINDING PROTEIN"/>
    <property type="match status" value="1"/>
</dbReference>
<sequence>MLLGALLGGSAAAQDKTPIKIGFGMAQTGPLGPNGKSAMLAMEIWREEINAKGGLLGRPVEFVSYDDQSNPSTVPGIYTKLIDIDKVDIVMAGYATNMIAPAMPVVMRKKMVFPSLFGLGVNDNFKYDRHFSMSPAGPEPIPAFTKGFFDIALAQNPKPTTVALVAADAEFSKNACDGARLNAKAAKLKIVYDKSYPPSTTEFASIVRAIQATNPDLVVICSYPLDSVGLVQAVNEVNFKPKMIGGAMVGLQNTVFKTKLGDKLNGFVNFDFWLPAKSLMFPGVESFLKTYQERAAKAGVDPLGYYMGPFGYAYVQVIGQAIEGTQSLDQAKLAEYMHKTTFKTIVGDVKYGADGEWAKPRVLQAQFRGLKGTGLDQFRQAETLPIVAPAEYKAADVIYPYEKAKE</sequence>
<comment type="similarity">
    <text evidence="1">Belongs to the leucine-binding protein family.</text>
</comment>
<gene>
    <name evidence="6" type="ORF">DW352_12490</name>
</gene>
<dbReference type="PANTHER" id="PTHR30483:SF37">
    <property type="entry name" value="ABC TRANSPORTER SUBSTRATE-BINDING PROTEIN"/>
    <property type="match status" value="1"/>
</dbReference>
<proteinExistence type="inferred from homology"/>
<organism evidence="6 7">
    <name type="scientific">Pseudolabrys taiwanensis</name>
    <dbReference type="NCBI Taxonomy" id="331696"/>
    <lineage>
        <taxon>Bacteria</taxon>
        <taxon>Pseudomonadati</taxon>
        <taxon>Pseudomonadota</taxon>
        <taxon>Alphaproteobacteria</taxon>
        <taxon>Hyphomicrobiales</taxon>
        <taxon>Xanthobacteraceae</taxon>
        <taxon>Pseudolabrys</taxon>
    </lineage>
</organism>
<dbReference type="AlphaFoldDB" id="A0A346A4B1"/>
<dbReference type="GO" id="GO:0006865">
    <property type="term" value="P:amino acid transport"/>
    <property type="evidence" value="ECO:0007669"/>
    <property type="project" value="UniProtKB-KW"/>
</dbReference>
<dbReference type="InterPro" id="IPR028081">
    <property type="entry name" value="Leu-bd"/>
</dbReference>
<keyword evidence="7" id="KW-1185">Reference proteome</keyword>
<feature type="domain" description="Leucine-binding protein" evidence="5">
    <location>
        <begin position="18"/>
        <end position="354"/>
    </location>
</feature>
<name>A0A346A4B1_9HYPH</name>
<dbReference type="InterPro" id="IPR051010">
    <property type="entry name" value="BCAA_transport"/>
</dbReference>
<dbReference type="SUPFAM" id="SSF53822">
    <property type="entry name" value="Periplasmic binding protein-like I"/>
    <property type="match status" value="1"/>
</dbReference>
<protein>
    <submittedName>
        <fullName evidence="6">Branched-chain amino acid ABC transporter substrate-binding protein</fullName>
    </submittedName>
</protein>
<evidence type="ECO:0000313" key="7">
    <source>
        <dbReference type="Proteomes" id="UP000254889"/>
    </source>
</evidence>
<dbReference type="PRINTS" id="PR00337">
    <property type="entry name" value="LEUILEVALBP"/>
</dbReference>
<evidence type="ECO:0000256" key="2">
    <source>
        <dbReference type="ARBA" id="ARBA00022448"/>
    </source>
</evidence>
<dbReference type="InterPro" id="IPR028082">
    <property type="entry name" value="Peripla_BP_I"/>
</dbReference>
<evidence type="ECO:0000256" key="4">
    <source>
        <dbReference type="ARBA" id="ARBA00022970"/>
    </source>
</evidence>
<dbReference type="KEGG" id="ptaw:DW352_12490"/>
<dbReference type="Pfam" id="PF13458">
    <property type="entry name" value="Peripla_BP_6"/>
    <property type="match status" value="1"/>
</dbReference>